<reference evidence="4" key="1">
    <citation type="journal article" date="2019" name="Int. J. Syst. Evol. Microbiol.">
        <title>The Global Catalogue of Microorganisms (GCM) 10K type strain sequencing project: providing services to taxonomists for standard genome sequencing and annotation.</title>
        <authorList>
            <consortium name="The Broad Institute Genomics Platform"/>
            <consortium name="The Broad Institute Genome Sequencing Center for Infectious Disease"/>
            <person name="Wu L."/>
            <person name="Ma J."/>
        </authorList>
    </citation>
    <scope>NUCLEOTIDE SEQUENCE [LARGE SCALE GENOMIC DNA]</scope>
    <source>
        <strain evidence="4">NBRC 15640</strain>
    </source>
</reference>
<dbReference type="RefSeq" id="WP_126608238.1">
    <property type="nucleotide sequence ID" value="NZ_AP025145.1"/>
</dbReference>
<accession>A0AAV5NKD6</accession>
<dbReference type="PANTHER" id="PTHR34406">
    <property type="entry name" value="PROTEIN YCEI"/>
    <property type="match status" value="1"/>
</dbReference>
<dbReference type="InterPro" id="IPR027016">
    <property type="entry name" value="UCP029811"/>
</dbReference>
<dbReference type="PANTHER" id="PTHR34406:SF1">
    <property type="entry name" value="PROTEIN YCEI"/>
    <property type="match status" value="1"/>
</dbReference>
<dbReference type="InterPro" id="IPR007372">
    <property type="entry name" value="Lipid/polyisoprenoid-bd_YceI"/>
</dbReference>
<dbReference type="EMBL" id="BSNX01000002">
    <property type="protein sequence ID" value="GLQ70849.1"/>
    <property type="molecule type" value="Genomic_DNA"/>
</dbReference>
<keyword evidence="1" id="KW-0732">Signal</keyword>
<feature type="signal peptide" evidence="1">
    <location>
        <begin position="1"/>
        <end position="27"/>
    </location>
</feature>
<evidence type="ECO:0000313" key="3">
    <source>
        <dbReference type="EMBL" id="GLQ70849.1"/>
    </source>
</evidence>
<name>A0AAV5NKD6_9VIBR</name>
<evidence type="ECO:0000256" key="1">
    <source>
        <dbReference type="SAM" id="SignalP"/>
    </source>
</evidence>
<gene>
    <name evidence="3" type="ORF">GCM10007932_02090</name>
</gene>
<dbReference type="InterPro" id="IPR036761">
    <property type="entry name" value="TTHA0802/YceI-like_sf"/>
</dbReference>
<dbReference type="AlphaFoldDB" id="A0AAV5NKD6"/>
<evidence type="ECO:0000259" key="2">
    <source>
        <dbReference type="SMART" id="SM00867"/>
    </source>
</evidence>
<dbReference type="SMART" id="SM00867">
    <property type="entry name" value="YceI"/>
    <property type="match status" value="1"/>
</dbReference>
<comment type="caution">
    <text evidence="3">The sequence shown here is derived from an EMBL/GenBank/DDBJ whole genome shotgun (WGS) entry which is preliminary data.</text>
</comment>
<sequence length="200" mass="21729">MKKSARLLLAISTLFSLPILLLSPAHSAHHHYLLDSNVSSVNFATIKKQYIVEPAKFTEIDGRIDASGKFTLEIELASVDTIVPIRNQRLSELFFDTGRYPKATLKGKVDLAEVSSLTEPTIKNIDATLNFYGMDKKVTLSLLVINTPQYIVVSSVKPVIVSAASFGVPEANLEALSETVGAIAISPTVSVNASLVFKRK</sequence>
<dbReference type="Pfam" id="PF04264">
    <property type="entry name" value="YceI"/>
    <property type="match status" value="1"/>
</dbReference>
<feature type="chain" id="PRO_5043797897" description="Lipid/polyisoprenoid-binding YceI-like domain-containing protein" evidence="1">
    <location>
        <begin position="28"/>
        <end position="200"/>
    </location>
</feature>
<organism evidence="3 4">
    <name type="scientific">Vibrio penaeicida</name>
    <dbReference type="NCBI Taxonomy" id="104609"/>
    <lineage>
        <taxon>Bacteria</taxon>
        <taxon>Pseudomonadati</taxon>
        <taxon>Pseudomonadota</taxon>
        <taxon>Gammaproteobacteria</taxon>
        <taxon>Vibrionales</taxon>
        <taxon>Vibrionaceae</taxon>
        <taxon>Vibrio</taxon>
    </lineage>
</organism>
<protein>
    <recommendedName>
        <fullName evidence="2">Lipid/polyisoprenoid-binding YceI-like domain-containing protein</fullName>
    </recommendedName>
</protein>
<evidence type="ECO:0000313" key="4">
    <source>
        <dbReference type="Proteomes" id="UP001156690"/>
    </source>
</evidence>
<dbReference type="Gene3D" id="2.40.128.110">
    <property type="entry name" value="Lipid/polyisoprenoid-binding, YceI-like"/>
    <property type="match status" value="1"/>
</dbReference>
<dbReference type="Proteomes" id="UP001156690">
    <property type="component" value="Unassembled WGS sequence"/>
</dbReference>
<dbReference type="SUPFAM" id="SSF101874">
    <property type="entry name" value="YceI-like"/>
    <property type="match status" value="1"/>
</dbReference>
<feature type="domain" description="Lipid/polyisoprenoid-binding YceI-like" evidence="2">
    <location>
        <begin position="31"/>
        <end position="198"/>
    </location>
</feature>
<dbReference type="PIRSF" id="PIRSF029811">
    <property type="entry name" value="UCP029811"/>
    <property type="match status" value="1"/>
</dbReference>
<keyword evidence="4" id="KW-1185">Reference proteome</keyword>
<proteinExistence type="predicted"/>